<evidence type="ECO:0000313" key="1">
    <source>
        <dbReference type="EMBL" id="KYM83462.1"/>
    </source>
</evidence>
<reference evidence="1 2" key="1">
    <citation type="submission" date="2015-09" db="EMBL/GenBank/DDBJ databases">
        <title>Atta colombica WGS genome.</title>
        <authorList>
            <person name="Nygaard S."/>
            <person name="Hu H."/>
            <person name="Boomsma J."/>
            <person name="Zhang G."/>
        </authorList>
    </citation>
    <scope>NUCLEOTIDE SEQUENCE [LARGE SCALE GENOMIC DNA]</scope>
    <source>
        <strain evidence="1">Treedump-2</strain>
        <tissue evidence="1">Whole body</tissue>
    </source>
</reference>
<name>A0A195BH41_9HYME</name>
<keyword evidence="2" id="KW-1185">Reference proteome</keyword>
<protein>
    <submittedName>
        <fullName evidence="1">Uncharacterized protein</fullName>
    </submittedName>
</protein>
<dbReference type="EMBL" id="KQ976490">
    <property type="protein sequence ID" value="KYM83462.1"/>
    <property type="molecule type" value="Genomic_DNA"/>
</dbReference>
<dbReference type="Proteomes" id="UP000078540">
    <property type="component" value="Unassembled WGS sequence"/>
</dbReference>
<proteinExistence type="predicted"/>
<organism evidence="1 2">
    <name type="scientific">Atta colombica</name>
    <dbReference type="NCBI Taxonomy" id="520822"/>
    <lineage>
        <taxon>Eukaryota</taxon>
        <taxon>Metazoa</taxon>
        <taxon>Ecdysozoa</taxon>
        <taxon>Arthropoda</taxon>
        <taxon>Hexapoda</taxon>
        <taxon>Insecta</taxon>
        <taxon>Pterygota</taxon>
        <taxon>Neoptera</taxon>
        <taxon>Endopterygota</taxon>
        <taxon>Hymenoptera</taxon>
        <taxon>Apocrita</taxon>
        <taxon>Aculeata</taxon>
        <taxon>Formicoidea</taxon>
        <taxon>Formicidae</taxon>
        <taxon>Myrmicinae</taxon>
        <taxon>Atta</taxon>
    </lineage>
</organism>
<dbReference type="STRING" id="520822.A0A195BH41"/>
<sequence length="1822" mass="217616">MLTVLQQQYGQLKLFSSRALQQSSCFIDEILRIITSFLGNRLRMYDIKISSDLKRKSSYLSTFAKCYNYLLLNTNFTSQSLLKHDLLFGHAVGIWPTLSPYLFIQIIWHSKCEDLLIESLIHIPLDLCIEILDITFKHISELTITRAKRFIFHLIYKLYNKCLWLHLGTISAENVTKSFQKLLMYFEILLHLIINPINVTHNLLIEEYLQHGILVKNILHCIKMCMYSKIKNYLENYNLTRFFRLTYGNYYNNYAKYHQTFSVSEIKSIIVRLDHKLATVLLNQIRCINYFEYRVWKSVYANEITVISLHRSIIIDCHDLKEFMKQNDFLIKNEQTYFCLKRLIDSRKSEEYILTIQELCHRITEGKLHGMKELIMRYEEWELCTLNFIKQKRNLLRFNDFYVILEYLYYKFAYLHTKAKKYQVYVSVLKILNHLKEHDLHFVILKYMKQHFDDNCLEDLYNEKSFDAFIWRNLLVEKFNDSQSMRNAIAQRCRSFLIFILLNPKAVLSKLIFYELDNIESSDSILFQHNMIAYFLRNYYSLKKDQCNVLIYILKNMILKQDTEWHINYKTFITKVLDYQMMTADDVINELYIPYLISDCIEEISMDDVLSHVRSLVQKMLCTKKTKFIVLMIVLIKKASLLRRLNSTFSKFQITRWIKFIDDIVKCIYISNVLELTEYDILRISIMFRVEPLDITKAWHGMNALNIIQEYEKRYIVICRQLRVNPRCHPELRNYVQSFSLDREAFIRHMILHCIGEEYTTFMCDLILIFWYYLGWTDEMMAYENIMRITIDVSQIALMYYEMFPKDTFVMLLFAIVHLSRNVAKNLSLDKYKAIRSILLKTLSSMSHMANRTQYRDSYNDLLKYIQEIDPYISRRNYFKTISYKIVTFLETYEHLEPYLYEDWIIQILFRFFFKMDLILELPKQIQKFLFKKEQEYGQLKFILSQATDETSCFVNELLEALTNIIKQFNIYDIRMFYENDSSKPCINISPGVISCYNYFLLNTNFQSQSLLTEDLMLGHIVHSWPTLSPYLFVQVIWRIKCEDLLIESLMHLPLDLCVDILDITIRCINDLEILRAKRFVFILISKLYYRCLWLHFGMLSKRNVTEIVSQLVAHFQALLDVVSSKFVSLKSSNQEKYLQHGILLKDMLRYIRMCMRYKTKNFPIKNDRLKLFEITYGNNDGRTDCFCKLSIDKVKSIIATLDQELISLLLNQIKQVDCLEFMDWAEVDDNENIMISLQRAIIIECHCFIEFMKQNELLSTNDHLLHCLEQLVGPKKPEESVLSLEELCHSIENGKLDDMKELMKHYKKWDLSVLQFITRKTELLNVQDSSTVLEYFHYKVEHMNNYEENYQIYTLVLKILTEQQLSDMYRIVLLYTIQHFHDNRLTFLFNSEYFKTYIESNTNISELQEFRIILIFVMLNPKVVLTTLVRIAVGSTETEYRNVMFKKHQTYFLYGFFIAKLDDHDNLLTFILKNVWLCDNSTWCYKQFETFMNDMLQKKVITPDDLLNNVYIPCLINKIFNCSNLLSILIHMYSILKKKICTHRTNYVLLITELIKKMSMLRKSNPVYLRSIVNNLLDRGTMILNLIFARPNLLTLKNQSEIMIKVNNFVEPIDQILLAPLLQKILRGTVQDVIQNYERRCSIIYQLIYTNSQGKSDFFKFNQKALLHHMMLHATEEEYKNFAIEMTIVSWSYFGWANELEAYENVLHITAEAMQLALIFTDTFPKDSFVSLLRALMHYCNTLLLLKHQMYNQEIFFNILSKTLFSLKSAINETQYGKIYDNLLEHINNMSVNANSRIKDYFRKISELIEIHFVRSEKIEK</sequence>
<accession>A0A195BH41</accession>
<gene>
    <name evidence="1" type="ORF">ALC53_06194</name>
</gene>
<evidence type="ECO:0000313" key="2">
    <source>
        <dbReference type="Proteomes" id="UP000078540"/>
    </source>
</evidence>